<gene>
    <name evidence="1" type="ORF">TorRG33x02_016550</name>
</gene>
<keyword evidence="2" id="KW-1185">Reference proteome</keyword>
<name>A0A2P5FY07_TREOI</name>
<protein>
    <submittedName>
        <fullName evidence="1">Uncharacterized protein</fullName>
    </submittedName>
</protein>
<proteinExistence type="predicted"/>
<dbReference type="OrthoDB" id="10283266at2759"/>
<evidence type="ECO:0000313" key="2">
    <source>
        <dbReference type="Proteomes" id="UP000237000"/>
    </source>
</evidence>
<accession>A0A2P5FY07</accession>
<dbReference type="InParanoid" id="A0A2P5FY07"/>
<evidence type="ECO:0000313" key="1">
    <source>
        <dbReference type="EMBL" id="POO02669.1"/>
    </source>
</evidence>
<dbReference type="Proteomes" id="UP000237000">
    <property type="component" value="Unassembled WGS sequence"/>
</dbReference>
<organism evidence="1 2">
    <name type="scientific">Trema orientale</name>
    <name type="common">Charcoal tree</name>
    <name type="synonym">Celtis orientalis</name>
    <dbReference type="NCBI Taxonomy" id="63057"/>
    <lineage>
        <taxon>Eukaryota</taxon>
        <taxon>Viridiplantae</taxon>
        <taxon>Streptophyta</taxon>
        <taxon>Embryophyta</taxon>
        <taxon>Tracheophyta</taxon>
        <taxon>Spermatophyta</taxon>
        <taxon>Magnoliopsida</taxon>
        <taxon>eudicotyledons</taxon>
        <taxon>Gunneridae</taxon>
        <taxon>Pentapetalae</taxon>
        <taxon>rosids</taxon>
        <taxon>fabids</taxon>
        <taxon>Rosales</taxon>
        <taxon>Cannabaceae</taxon>
        <taxon>Trema</taxon>
    </lineage>
</organism>
<dbReference type="AlphaFoldDB" id="A0A2P5FY07"/>
<reference evidence="2" key="1">
    <citation type="submission" date="2016-06" db="EMBL/GenBank/DDBJ databases">
        <title>Parallel loss of symbiosis genes in relatives of nitrogen-fixing non-legume Parasponia.</title>
        <authorList>
            <person name="Van Velzen R."/>
            <person name="Holmer R."/>
            <person name="Bu F."/>
            <person name="Rutten L."/>
            <person name="Van Zeijl A."/>
            <person name="Liu W."/>
            <person name="Santuari L."/>
            <person name="Cao Q."/>
            <person name="Sharma T."/>
            <person name="Shen D."/>
            <person name="Roswanjaya Y."/>
            <person name="Wardhani T."/>
            <person name="Kalhor M.S."/>
            <person name="Jansen J."/>
            <person name="Van den Hoogen J."/>
            <person name="Gungor B."/>
            <person name="Hartog M."/>
            <person name="Hontelez J."/>
            <person name="Verver J."/>
            <person name="Yang W.-C."/>
            <person name="Schijlen E."/>
            <person name="Repin R."/>
            <person name="Schilthuizen M."/>
            <person name="Schranz E."/>
            <person name="Heidstra R."/>
            <person name="Miyata K."/>
            <person name="Fedorova E."/>
            <person name="Kohlen W."/>
            <person name="Bisseling T."/>
            <person name="Smit S."/>
            <person name="Geurts R."/>
        </authorList>
    </citation>
    <scope>NUCLEOTIDE SEQUENCE [LARGE SCALE GENOMIC DNA]</scope>
    <source>
        <strain evidence="2">cv. RG33-2</strain>
    </source>
</reference>
<sequence length="150" mass="16676">MVHTAQARQESVTCFYSMNEIYLQIRLNSKSDTQKLTICLALGPTYVGCIRTFKKGFSDSNGTSSMEVNGRCDQWRYSYTAKRTMETSNEVLSPSRSLKMQTSPTSKLLSFANSCQPFKIVAAQVLNLGDLILTSTNHNPTLGTQRTISS</sequence>
<dbReference type="EMBL" id="JXTC01000004">
    <property type="protein sequence ID" value="POO02669.1"/>
    <property type="molecule type" value="Genomic_DNA"/>
</dbReference>
<comment type="caution">
    <text evidence="1">The sequence shown here is derived from an EMBL/GenBank/DDBJ whole genome shotgun (WGS) entry which is preliminary data.</text>
</comment>